<dbReference type="AlphaFoldDB" id="A0A8H9HY73"/>
<dbReference type="EMBL" id="BMSC01000061">
    <property type="protein sequence ID" value="GGU94093.1"/>
    <property type="molecule type" value="Genomic_DNA"/>
</dbReference>
<dbReference type="Proteomes" id="UP000660975">
    <property type="component" value="Unassembled WGS sequence"/>
</dbReference>
<reference evidence="1" key="2">
    <citation type="submission" date="2020-09" db="EMBL/GenBank/DDBJ databases">
        <authorList>
            <person name="Sun Q."/>
            <person name="Ohkuma M."/>
        </authorList>
    </citation>
    <scope>NUCLEOTIDE SEQUENCE</scope>
    <source>
        <strain evidence="1">JCM 4136</strain>
    </source>
</reference>
<evidence type="ECO:0000313" key="2">
    <source>
        <dbReference type="Proteomes" id="UP000660975"/>
    </source>
</evidence>
<protein>
    <submittedName>
        <fullName evidence="1">Uncharacterized protein</fullName>
    </submittedName>
</protein>
<evidence type="ECO:0000313" key="1">
    <source>
        <dbReference type="EMBL" id="GGU94093.1"/>
    </source>
</evidence>
<gene>
    <name evidence="1" type="ORF">GCM10010227_56290</name>
</gene>
<reference evidence="1" key="1">
    <citation type="journal article" date="2014" name="Int. J. Syst. Evol. Microbiol.">
        <title>Complete genome sequence of Corynebacterium casei LMG S-19264T (=DSM 44701T), isolated from a smear-ripened cheese.</title>
        <authorList>
            <consortium name="US DOE Joint Genome Institute (JGI-PGF)"/>
            <person name="Walter F."/>
            <person name="Albersmeier A."/>
            <person name="Kalinowski J."/>
            <person name="Ruckert C."/>
        </authorList>
    </citation>
    <scope>NUCLEOTIDE SEQUENCE</scope>
    <source>
        <strain evidence="1">JCM 4136</strain>
    </source>
</reference>
<accession>A0A8H9HY73</accession>
<organism evidence="1 2">
    <name type="scientific">Streptomyces gougerotii</name>
    <dbReference type="NCBI Taxonomy" id="53448"/>
    <lineage>
        <taxon>Bacteria</taxon>
        <taxon>Bacillati</taxon>
        <taxon>Actinomycetota</taxon>
        <taxon>Actinomycetes</taxon>
        <taxon>Kitasatosporales</taxon>
        <taxon>Streptomycetaceae</taxon>
        <taxon>Streptomyces</taxon>
        <taxon>Streptomyces diastaticus group</taxon>
    </lineage>
</organism>
<proteinExistence type="predicted"/>
<name>A0A8H9HY73_9ACTN</name>
<comment type="caution">
    <text evidence="1">The sequence shown here is derived from an EMBL/GenBank/DDBJ whole genome shotgun (WGS) entry which is preliminary data.</text>
</comment>
<sequence length="41" mass="4497">MCSEVNPCGEAVAKASPKRAFELHALDPKRSDLAMGRLKRL</sequence>